<gene>
    <name evidence="1" type="ORF">pdam_00018433</name>
</gene>
<dbReference type="EMBL" id="RCHS01002026">
    <property type="protein sequence ID" value="RMX49934.1"/>
    <property type="molecule type" value="Genomic_DNA"/>
</dbReference>
<dbReference type="AlphaFoldDB" id="A0A3M6U8T7"/>
<sequence>MFNGLAEGGSKDNILTLKSYTACHKKKGIFDEAMTLFTKATHVAERELGENHEWKENLKSVFEFSDEISA</sequence>
<accession>A0A3M6U8T7</accession>
<reference evidence="1 2" key="1">
    <citation type="journal article" date="2018" name="Sci. Rep.">
        <title>Comparative analysis of the Pocillopora damicornis genome highlights role of immune system in coral evolution.</title>
        <authorList>
            <person name="Cunning R."/>
            <person name="Bay R.A."/>
            <person name="Gillette P."/>
            <person name="Baker A.C."/>
            <person name="Traylor-Knowles N."/>
        </authorList>
    </citation>
    <scope>NUCLEOTIDE SEQUENCE [LARGE SCALE GENOMIC DNA]</scope>
    <source>
        <strain evidence="1">RSMAS</strain>
        <tissue evidence="1">Whole animal</tissue>
    </source>
</reference>
<keyword evidence="2" id="KW-1185">Reference proteome</keyword>
<protein>
    <submittedName>
        <fullName evidence="1">Uncharacterized protein</fullName>
    </submittedName>
</protein>
<comment type="caution">
    <text evidence="1">The sequence shown here is derived from an EMBL/GenBank/DDBJ whole genome shotgun (WGS) entry which is preliminary data.</text>
</comment>
<evidence type="ECO:0000313" key="2">
    <source>
        <dbReference type="Proteomes" id="UP000275408"/>
    </source>
</evidence>
<dbReference type="Proteomes" id="UP000275408">
    <property type="component" value="Unassembled WGS sequence"/>
</dbReference>
<evidence type="ECO:0000313" key="1">
    <source>
        <dbReference type="EMBL" id="RMX49934.1"/>
    </source>
</evidence>
<organism evidence="1 2">
    <name type="scientific">Pocillopora damicornis</name>
    <name type="common">Cauliflower coral</name>
    <name type="synonym">Millepora damicornis</name>
    <dbReference type="NCBI Taxonomy" id="46731"/>
    <lineage>
        <taxon>Eukaryota</taxon>
        <taxon>Metazoa</taxon>
        <taxon>Cnidaria</taxon>
        <taxon>Anthozoa</taxon>
        <taxon>Hexacorallia</taxon>
        <taxon>Scleractinia</taxon>
        <taxon>Astrocoeniina</taxon>
        <taxon>Pocilloporidae</taxon>
        <taxon>Pocillopora</taxon>
    </lineage>
</organism>
<proteinExistence type="predicted"/>
<name>A0A3M6U8T7_POCDA</name>